<proteinExistence type="predicted"/>
<name>A0A1H2UEJ7_9RHOB</name>
<keyword evidence="1" id="KW-0472">Membrane</keyword>
<accession>A0A1H2UEJ7</accession>
<reference evidence="3" key="1">
    <citation type="submission" date="2016-10" db="EMBL/GenBank/DDBJ databases">
        <authorList>
            <person name="Varghese N."/>
            <person name="Submissions S."/>
        </authorList>
    </citation>
    <scope>NUCLEOTIDE SEQUENCE [LARGE SCALE GENOMIC DNA]</scope>
    <source>
        <strain evidence="3">DSM 27839</strain>
    </source>
</reference>
<feature type="transmembrane region" description="Helical" evidence="1">
    <location>
        <begin position="6"/>
        <end position="29"/>
    </location>
</feature>
<evidence type="ECO:0000256" key="1">
    <source>
        <dbReference type="SAM" id="Phobius"/>
    </source>
</evidence>
<protein>
    <submittedName>
        <fullName evidence="2">Uncharacterized protein</fullName>
    </submittedName>
</protein>
<dbReference type="RefSeq" id="WP_074735085.1">
    <property type="nucleotide sequence ID" value="NZ_FNNP01000001.1"/>
</dbReference>
<keyword evidence="1" id="KW-0812">Transmembrane</keyword>
<dbReference type="STRING" id="985054.SAMN05444358_1011107"/>
<dbReference type="Proteomes" id="UP000183400">
    <property type="component" value="Unassembled WGS sequence"/>
</dbReference>
<dbReference type="EMBL" id="FNNP01000001">
    <property type="protein sequence ID" value="SDW54338.1"/>
    <property type="molecule type" value="Genomic_DNA"/>
</dbReference>
<keyword evidence="1" id="KW-1133">Transmembrane helix</keyword>
<gene>
    <name evidence="2" type="ORF">SAMN05444358_1011107</name>
</gene>
<sequence>MADPARNIWAVLGRVATIGGVCGLIILAVQGARWAHDRYIADPEPVTISFNQLNTCARGKLSNLRDEGFLSEGTRLEGAAAQLAICDTEVLNAAPDLLTREIAKRYRGCLSHTEHNDTLELLAYAEAVCRVDYNGQTRYFCRGNLPAARQKPALNQIVDLSELATCPGAFLTEIGFKDQN</sequence>
<keyword evidence="3" id="KW-1185">Reference proteome</keyword>
<evidence type="ECO:0000313" key="2">
    <source>
        <dbReference type="EMBL" id="SDW54338.1"/>
    </source>
</evidence>
<organism evidence="2 3">
    <name type="scientific">Ruegeria halocynthiae</name>
    <dbReference type="NCBI Taxonomy" id="985054"/>
    <lineage>
        <taxon>Bacteria</taxon>
        <taxon>Pseudomonadati</taxon>
        <taxon>Pseudomonadota</taxon>
        <taxon>Alphaproteobacteria</taxon>
        <taxon>Rhodobacterales</taxon>
        <taxon>Roseobacteraceae</taxon>
        <taxon>Ruegeria</taxon>
    </lineage>
</organism>
<dbReference type="AlphaFoldDB" id="A0A1H2UEJ7"/>
<evidence type="ECO:0000313" key="3">
    <source>
        <dbReference type="Proteomes" id="UP000183400"/>
    </source>
</evidence>